<reference evidence="1 2" key="1">
    <citation type="submission" date="2023-07" db="EMBL/GenBank/DDBJ databases">
        <title>Sorghum-associated microbial communities from plants grown in Nebraska, USA.</title>
        <authorList>
            <person name="Schachtman D."/>
        </authorList>
    </citation>
    <scope>NUCLEOTIDE SEQUENCE [LARGE SCALE GENOMIC DNA]</scope>
    <source>
        <strain evidence="1 2">DS2154</strain>
    </source>
</reference>
<protein>
    <submittedName>
        <fullName evidence="1">Uncharacterized protein</fullName>
    </submittedName>
</protein>
<dbReference type="EMBL" id="JAVDRL010000001">
    <property type="protein sequence ID" value="MDR6529597.1"/>
    <property type="molecule type" value="Genomic_DNA"/>
</dbReference>
<evidence type="ECO:0000313" key="2">
    <source>
        <dbReference type="Proteomes" id="UP001262754"/>
    </source>
</evidence>
<accession>A0ABU1MU88</accession>
<gene>
    <name evidence="1" type="ORF">J2800_000312</name>
</gene>
<sequence>MRLQPDSGWPSQWRDIADTDEAVFLTDELYREMLFGHPLHHLAPVALARRNDNDDVIFLASDGRIAQVHLTWAEREPGWPIVVFHSTLDDWAVAQIEE</sequence>
<dbReference type="Proteomes" id="UP001262754">
    <property type="component" value="Unassembled WGS sequence"/>
</dbReference>
<proteinExistence type="predicted"/>
<dbReference type="RefSeq" id="WP_310028601.1">
    <property type="nucleotide sequence ID" value="NZ_JAVDRL010000001.1"/>
</dbReference>
<keyword evidence="2" id="KW-1185">Reference proteome</keyword>
<comment type="caution">
    <text evidence="1">The sequence shown here is derived from an EMBL/GenBank/DDBJ whole genome shotgun (WGS) entry which is preliminary data.</text>
</comment>
<evidence type="ECO:0000313" key="1">
    <source>
        <dbReference type="EMBL" id="MDR6529597.1"/>
    </source>
</evidence>
<name>A0ABU1MU88_9CAUL</name>
<organism evidence="1 2">
    <name type="scientific">Caulobacter rhizosphaerae</name>
    <dbReference type="NCBI Taxonomy" id="2010972"/>
    <lineage>
        <taxon>Bacteria</taxon>
        <taxon>Pseudomonadati</taxon>
        <taxon>Pseudomonadota</taxon>
        <taxon>Alphaproteobacteria</taxon>
        <taxon>Caulobacterales</taxon>
        <taxon>Caulobacteraceae</taxon>
        <taxon>Caulobacter</taxon>
    </lineage>
</organism>